<accession>A0A1B4PXD4</accession>
<dbReference type="FunFam" id="3.40.50.720:FF:000084">
    <property type="entry name" value="Short-chain dehydrogenase reductase"/>
    <property type="match status" value="1"/>
</dbReference>
<feature type="domain" description="Ketoreductase" evidence="3">
    <location>
        <begin position="20"/>
        <end position="222"/>
    </location>
</feature>
<proteinExistence type="inferred from homology"/>
<evidence type="ECO:0000256" key="2">
    <source>
        <dbReference type="ARBA" id="ARBA00023002"/>
    </source>
</evidence>
<dbReference type="PANTHER" id="PTHR43639">
    <property type="entry name" value="OXIDOREDUCTASE, SHORT-CHAIN DEHYDROGENASE/REDUCTASE FAMILY (AFU_ORTHOLOGUE AFUA_5G02870)"/>
    <property type="match status" value="1"/>
</dbReference>
<dbReference type="InterPro" id="IPR002347">
    <property type="entry name" value="SDR_fam"/>
</dbReference>
<name>A0A1B4PXD4_BURCE</name>
<evidence type="ECO:0000313" key="4">
    <source>
        <dbReference type="EMBL" id="AOK18605.1"/>
    </source>
</evidence>
<dbReference type="PRINTS" id="PR00081">
    <property type="entry name" value="GDHRDH"/>
</dbReference>
<evidence type="ECO:0000259" key="3">
    <source>
        <dbReference type="SMART" id="SM00822"/>
    </source>
</evidence>
<dbReference type="InterPro" id="IPR036291">
    <property type="entry name" value="NAD(P)-bd_dom_sf"/>
</dbReference>
<dbReference type="GO" id="GO:0016491">
    <property type="term" value="F:oxidoreductase activity"/>
    <property type="evidence" value="ECO:0007669"/>
    <property type="project" value="UniProtKB-KW"/>
</dbReference>
<dbReference type="PRINTS" id="PR00080">
    <property type="entry name" value="SDRFAMILY"/>
</dbReference>
<dbReference type="EMBL" id="CP013444">
    <property type="protein sequence ID" value="AOK18605.1"/>
    <property type="molecule type" value="Genomic_DNA"/>
</dbReference>
<dbReference type="Pfam" id="PF13561">
    <property type="entry name" value="adh_short_C2"/>
    <property type="match status" value="1"/>
</dbReference>
<comment type="similarity">
    <text evidence="1">Belongs to the short-chain dehydrogenases/reductases (SDR) family.</text>
</comment>
<dbReference type="PANTHER" id="PTHR43639:SF1">
    <property type="entry name" value="SHORT-CHAIN DEHYDROGENASE_REDUCTASE FAMILY PROTEIN"/>
    <property type="match status" value="1"/>
</dbReference>
<dbReference type="AlphaFoldDB" id="A0A1B4PXD4"/>
<gene>
    <name evidence="4" type="ORF">WT26_21505</name>
</gene>
<dbReference type="CDD" id="cd05233">
    <property type="entry name" value="SDR_c"/>
    <property type="match status" value="1"/>
</dbReference>
<reference evidence="4 5" key="1">
    <citation type="submission" date="2015-12" db="EMBL/GenBank/DDBJ databases">
        <title>Diversity of Burkholderia near neighbor genomes.</title>
        <authorList>
            <person name="Sahl J."/>
            <person name="Wagner D."/>
            <person name="Keim P."/>
        </authorList>
    </citation>
    <scope>NUCLEOTIDE SEQUENCE [LARGE SCALE GENOMIC DNA]</scope>
    <source>
        <strain evidence="4 5">MSMB1184WGS</strain>
    </source>
</reference>
<organism evidence="4 5">
    <name type="scientific">Burkholderia cepacia</name>
    <name type="common">Pseudomonas cepacia</name>
    <dbReference type="NCBI Taxonomy" id="292"/>
    <lineage>
        <taxon>Bacteria</taxon>
        <taxon>Pseudomonadati</taxon>
        <taxon>Pseudomonadota</taxon>
        <taxon>Betaproteobacteria</taxon>
        <taxon>Burkholderiales</taxon>
        <taxon>Burkholderiaceae</taxon>
        <taxon>Burkholderia</taxon>
        <taxon>Burkholderia cepacia complex</taxon>
    </lineage>
</organism>
<dbReference type="Proteomes" id="UP000094776">
    <property type="component" value="Chromosome 2"/>
</dbReference>
<protein>
    <recommendedName>
        <fullName evidence="3">Ketoreductase domain-containing protein</fullName>
    </recommendedName>
</protein>
<dbReference type="SMART" id="SM00822">
    <property type="entry name" value="PKS_KR"/>
    <property type="match status" value="1"/>
</dbReference>
<sequence length="261" mass="27613">MCPTTRNRHDPVIVMTEARPVALVTGSTSGIGAAIARRLAADGYAVILHSRRSVETGQAMARALGAAAYVQADLADDAERVRLIRDALAVWGRLDLLVNNAGVSSVIPHDDLAAATPDVWREMHEINVIAPFRLVAEAEAALREAASHGRAGCVVNVSSHAGVRPKGASIPYAAAKAALNHTTRLLARTLAPAIRVNAVAPGLVDTPLTADWTDAQQRWRERAPMRRAAAPDDIAQTVAMLVASDYVTGEIVMLDGGMNLT</sequence>
<keyword evidence="2" id="KW-0560">Oxidoreductase</keyword>
<dbReference type="InterPro" id="IPR057326">
    <property type="entry name" value="KR_dom"/>
</dbReference>
<dbReference type="Gene3D" id="3.40.50.720">
    <property type="entry name" value="NAD(P)-binding Rossmann-like Domain"/>
    <property type="match status" value="1"/>
</dbReference>
<evidence type="ECO:0000313" key="5">
    <source>
        <dbReference type="Proteomes" id="UP000094776"/>
    </source>
</evidence>
<evidence type="ECO:0000256" key="1">
    <source>
        <dbReference type="ARBA" id="ARBA00006484"/>
    </source>
</evidence>
<dbReference type="SUPFAM" id="SSF51735">
    <property type="entry name" value="NAD(P)-binding Rossmann-fold domains"/>
    <property type="match status" value="1"/>
</dbReference>